<evidence type="ECO:0000256" key="1">
    <source>
        <dbReference type="SAM" id="MobiDB-lite"/>
    </source>
</evidence>
<dbReference type="AlphaFoldDB" id="A0A7J6DNK5"/>
<protein>
    <submittedName>
        <fullName evidence="3">Uncharacterized protein</fullName>
    </submittedName>
</protein>
<evidence type="ECO:0000313" key="4">
    <source>
        <dbReference type="Proteomes" id="UP000583929"/>
    </source>
</evidence>
<feature type="transmembrane region" description="Helical" evidence="2">
    <location>
        <begin position="32"/>
        <end position="50"/>
    </location>
</feature>
<dbReference type="EMBL" id="JAATIQ010000784">
    <property type="protein sequence ID" value="KAF4347673.1"/>
    <property type="molecule type" value="Genomic_DNA"/>
</dbReference>
<name>A0A7J6DNK5_CANSA</name>
<keyword evidence="2" id="KW-0812">Transmembrane</keyword>
<feature type="region of interest" description="Disordered" evidence="1">
    <location>
        <begin position="58"/>
        <end position="89"/>
    </location>
</feature>
<accession>A0A7J6DNK5</accession>
<dbReference type="Proteomes" id="UP000583929">
    <property type="component" value="Unassembled WGS sequence"/>
</dbReference>
<keyword evidence="2" id="KW-1133">Transmembrane helix</keyword>
<keyword evidence="4" id="KW-1185">Reference proteome</keyword>
<evidence type="ECO:0000313" key="3">
    <source>
        <dbReference type="EMBL" id="KAF4347673.1"/>
    </source>
</evidence>
<gene>
    <name evidence="3" type="ORF">G4B88_011090</name>
</gene>
<comment type="caution">
    <text evidence="3">The sequence shown here is derived from an EMBL/GenBank/DDBJ whole genome shotgun (WGS) entry which is preliminary data.</text>
</comment>
<reference evidence="3 4" key="1">
    <citation type="journal article" date="2020" name="bioRxiv">
        <title>Sequence and annotation of 42 cannabis genomes reveals extensive copy number variation in cannabinoid synthesis and pathogen resistance genes.</title>
        <authorList>
            <person name="Mckernan K.J."/>
            <person name="Helbert Y."/>
            <person name="Kane L.T."/>
            <person name="Ebling H."/>
            <person name="Zhang L."/>
            <person name="Liu B."/>
            <person name="Eaton Z."/>
            <person name="Mclaughlin S."/>
            <person name="Kingan S."/>
            <person name="Baybayan P."/>
            <person name="Concepcion G."/>
            <person name="Jordan M."/>
            <person name="Riva A."/>
            <person name="Barbazuk W."/>
            <person name="Harkins T."/>
        </authorList>
    </citation>
    <scope>NUCLEOTIDE SEQUENCE [LARGE SCALE GENOMIC DNA]</scope>
    <source>
        <strain evidence="4">cv. Jamaican Lion 4</strain>
        <tissue evidence="3">Leaf</tissue>
    </source>
</reference>
<proteinExistence type="predicted"/>
<sequence>MDYTSLDHDRAIRRFCPAKSENGKKYRMKLRCVLLQQQIQLTMVLIFLFWKLGKSMNSSMTTTKKDSSPEDDEQVISYDLREEEGEASL</sequence>
<keyword evidence="2" id="KW-0472">Membrane</keyword>
<evidence type="ECO:0000256" key="2">
    <source>
        <dbReference type="SAM" id="Phobius"/>
    </source>
</evidence>
<organism evidence="3 4">
    <name type="scientific">Cannabis sativa</name>
    <name type="common">Hemp</name>
    <name type="synonym">Marijuana</name>
    <dbReference type="NCBI Taxonomy" id="3483"/>
    <lineage>
        <taxon>Eukaryota</taxon>
        <taxon>Viridiplantae</taxon>
        <taxon>Streptophyta</taxon>
        <taxon>Embryophyta</taxon>
        <taxon>Tracheophyta</taxon>
        <taxon>Spermatophyta</taxon>
        <taxon>Magnoliopsida</taxon>
        <taxon>eudicotyledons</taxon>
        <taxon>Gunneridae</taxon>
        <taxon>Pentapetalae</taxon>
        <taxon>rosids</taxon>
        <taxon>fabids</taxon>
        <taxon>Rosales</taxon>
        <taxon>Cannabaceae</taxon>
        <taxon>Cannabis</taxon>
    </lineage>
</organism>